<dbReference type="InterPro" id="IPR018060">
    <property type="entry name" value="HTH_AraC"/>
</dbReference>
<evidence type="ECO:0000259" key="7">
    <source>
        <dbReference type="PROSITE" id="PS01124"/>
    </source>
</evidence>
<dbReference type="Gene3D" id="2.60.120.10">
    <property type="entry name" value="Jelly Rolls"/>
    <property type="match status" value="1"/>
</dbReference>
<evidence type="ECO:0000256" key="3">
    <source>
        <dbReference type="ARBA" id="ARBA00023125"/>
    </source>
</evidence>
<feature type="domain" description="HTH araC/xylS-type" evidence="7">
    <location>
        <begin position="166"/>
        <end position="267"/>
    </location>
</feature>
<proteinExistence type="predicted"/>
<reference evidence="9" key="1">
    <citation type="submission" date="2017-02" db="EMBL/GenBank/DDBJ databases">
        <authorList>
            <person name="Dridi B."/>
        </authorList>
    </citation>
    <scope>NUCLEOTIDE SEQUENCE [LARGE SCALE GENOMIC DNA]</scope>
    <source>
        <strain evidence="9">EB411</strain>
    </source>
</reference>
<evidence type="ECO:0000256" key="6">
    <source>
        <dbReference type="ARBA" id="ARBA00079449"/>
    </source>
</evidence>
<dbReference type="SUPFAM" id="SSF46689">
    <property type="entry name" value="Homeodomain-like"/>
    <property type="match status" value="1"/>
</dbReference>
<sequence>MSPRPSPPSPGLVDARALPRYAAGAFPVPFVIQSMSERVEQDTVWQEHSHPTHELIWHENGASSATVGRRRWTITRSMGLWIPAGTPHSGRMPAGSTYRAHQFSVSATPALAAEAVGIELTPLLRLLLERLGENGLADASRALTEEMVLDVMRPSPRRLLLELPQSPLLRPIADRCQDSPSDTTTLAEWSSLLGVSSRTITRSFLAETGVGFSQWVATAKAQHAIAALTRGESLDDVAEQVGYASASAFSTAFRRVTGTSPGRFRTGG</sequence>
<dbReference type="PRINTS" id="PR00032">
    <property type="entry name" value="HTHARAC"/>
</dbReference>
<organism evidence="8 9">
    <name type="scientific">Mycetocola reblochoni REB411</name>
    <dbReference type="NCBI Taxonomy" id="1255698"/>
    <lineage>
        <taxon>Bacteria</taxon>
        <taxon>Bacillati</taxon>
        <taxon>Actinomycetota</taxon>
        <taxon>Actinomycetes</taxon>
        <taxon>Micrococcales</taxon>
        <taxon>Microbacteriaceae</taxon>
        <taxon>Mycetocola</taxon>
    </lineage>
</organism>
<dbReference type="Gene3D" id="1.10.10.60">
    <property type="entry name" value="Homeodomain-like"/>
    <property type="match status" value="1"/>
</dbReference>
<dbReference type="SUPFAM" id="SSF51182">
    <property type="entry name" value="RmlC-like cupins"/>
    <property type="match status" value="1"/>
</dbReference>
<keyword evidence="9" id="KW-1185">Reference proteome</keyword>
<dbReference type="PANTHER" id="PTHR11019:SF199">
    <property type="entry name" value="HTH-TYPE TRANSCRIPTIONAL REGULATOR NIMR"/>
    <property type="match status" value="1"/>
</dbReference>
<gene>
    <name evidence="8" type="ORF">FM119_08240</name>
</gene>
<keyword evidence="2" id="KW-0805">Transcription regulation</keyword>
<dbReference type="FunFam" id="1.10.10.60:FF:000132">
    <property type="entry name" value="AraC family transcriptional regulator"/>
    <property type="match status" value="1"/>
</dbReference>
<dbReference type="GO" id="GO:0043565">
    <property type="term" value="F:sequence-specific DNA binding"/>
    <property type="evidence" value="ECO:0007669"/>
    <property type="project" value="InterPro"/>
</dbReference>
<accession>A0A1R4JLH2</accession>
<dbReference type="Pfam" id="PF02311">
    <property type="entry name" value="AraC_binding"/>
    <property type="match status" value="1"/>
</dbReference>
<evidence type="ECO:0000256" key="5">
    <source>
        <dbReference type="ARBA" id="ARBA00074140"/>
    </source>
</evidence>
<name>A0A1R4JLH2_9MICO</name>
<evidence type="ECO:0000256" key="1">
    <source>
        <dbReference type="ARBA" id="ARBA00022491"/>
    </source>
</evidence>
<dbReference type="InterPro" id="IPR003313">
    <property type="entry name" value="AraC-bd"/>
</dbReference>
<dbReference type="Pfam" id="PF12833">
    <property type="entry name" value="HTH_18"/>
    <property type="match status" value="1"/>
</dbReference>
<keyword evidence="1" id="KW-0678">Repressor</keyword>
<evidence type="ECO:0000256" key="2">
    <source>
        <dbReference type="ARBA" id="ARBA00023015"/>
    </source>
</evidence>
<dbReference type="Proteomes" id="UP000196778">
    <property type="component" value="Unassembled WGS sequence"/>
</dbReference>
<dbReference type="GO" id="GO:0003700">
    <property type="term" value="F:DNA-binding transcription factor activity"/>
    <property type="evidence" value="ECO:0007669"/>
    <property type="project" value="InterPro"/>
</dbReference>
<keyword evidence="4" id="KW-0804">Transcription</keyword>
<protein>
    <recommendedName>
        <fullName evidence="5">HTH-type transcriptional regulator RipA</fullName>
    </recommendedName>
    <alternativeName>
        <fullName evidence="6">Repressor of iron proteins A</fullName>
    </alternativeName>
</protein>
<dbReference type="AlphaFoldDB" id="A0A1R4JLH2"/>
<dbReference type="InterPro" id="IPR009057">
    <property type="entry name" value="Homeodomain-like_sf"/>
</dbReference>
<dbReference type="InterPro" id="IPR018062">
    <property type="entry name" value="HTH_AraC-typ_CS"/>
</dbReference>
<dbReference type="PROSITE" id="PS01124">
    <property type="entry name" value="HTH_ARAC_FAMILY_2"/>
    <property type="match status" value="1"/>
</dbReference>
<dbReference type="SMART" id="SM00342">
    <property type="entry name" value="HTH_ARAC"/>
    <property type="match status" value="1"/>
</dbReference>
<evidence type="ECO:0000256" key="4">
    <source>
        <dbReference type="ARBA" id="ARBA00023163"/>
    </source>
</evidence>
<dbReference type="PANTHER" id="PTHR11019">
    <property type="entry name" value="HTH-TYPE TRANSCRIPTIONAL REGULATOR NIMR"/>
    <property type="match status" value="1"/>
</dbReference>
<dbReference type="PROSITE" id="PS00041">
    <property type="entry name" value="HTH_ARAC_FAMILY_1"/>
    <property type="match status" value="1"/>
</dbReference>
<dbReference type="EMBL" id="FUKR01000048">
    <property type="protein sequence ID" value="SJN33091.1"/>
    <property type="molecule type" value="Genomic_DNA"/>
</dbReference>
<evidence type="ECO:0000313" key="8">
    <source>
        <dbReference type="EMBL" id="SJN33091.1"/>
    </source>
</evidence>
<dbReference type="RefSeq" id="WP_245827391.1">
    <property type="nucleotide sequence ID" value="NZ_FUKR01000048.1"/>
</dbReference>
<evidence type="ECO:0000313" key="9">
    <source>
        <dbReference type="Proteomes" id="UP000196778"/>
    </source>
</evidence>
<dbReference type="InterPro" id="IPR014710">
    <property type="entry name" value="RmlC-like_jellyroll"/>
</dbReference>
<dbReference type="InterPro" id="IPR020449">
    <property type="entry name" value="Tscrpt_reg_AraC-type_HTH"/>
</dbReference>
<dbReference type="InterPro" id="IPR011051">
    <property type="entry name" value="RmlC_Cupin_sf"/>
</dbReference>
<keyword evidence="3" id="KW-0238">DNA-binding</keyword>